<feature type="domain" description="YchJ-like middle NTF2-like" evidence="1">
    <location>
        <begin position="36"/>
        <end position="135"/>
    </location>
</feature>
<name>A0A917ZJ34_9GAMM</name>
<evidence type="ECO:0000259" key="1">
    <source>
        <dbReference type="Pfam" id="PF17775"/>
    </source>
</evidence>
<reference evidence="2 3" key="1">
    <citation type="journal article" date="2014" name="Int. J. Syst. Evol. Microbiol.">
        <title>Complete genome sequence of Corynebacterium casei LMG S-19264T (=DSM 44701T), isolated from a smear-ripened cheese.</title>
        <authorList>
            <consortium name="US DOE Joint Genome Institute (JGI-PGF)"/>
            <person name="Walter F."/>
            <person name="Albersmeier A."/>
            <person name="Kalinowski J."/>
            <person name="Ruckert C."/>
        </authorList>
    </citation>
    <scope>NUCLEOTIDE SEQUENCE [LARGE SCALE GENOMIC DNA]</scope>
    <source>
        <strain evidence="2 3">CGMCC 1.7286</strain>
    </source>
</reference>
<dbReference type="PANTHER" id="PTHR33747:SF1">
    <property type="entry name" value="ADENYLATE CYCLASE-ASSOCIATED CAP C-TERMINAL DOMAIN-CONTAINING PROTEIN"/>
    <property type="match status" value="1"/>
</dbReference>
<sequence length="143" mass="16163">MLHDDKTLNQPCPCGSGKPYRDCCEPAISGRTPAATAEVLMRSRYTAFALGQVDYLIETLAANRRRPDDAAVLQEQTASTLWTGLQIIGRRKGRARDERGEVEFIASFEAGDEKGRLHERSRFRRERGRWVYVDGEVEILPPL</sequence>
<accession>A0A917ZJ34</accession>
<proteinExistence type="predicted"/>
<gene>
    <name evidence="2" type="ORF">GCM10011348_24790</name>
</gene>
<dbReference type="Pfam" id="PF02810">
    <property type="entry name" value="SEC-C"/>
    <property type="match status" value="1"/>
</dbReference>
<dbReference type="InterPro" id="IPR004027">
    <property type="entry name" value="SEC_C_motif"/>
</dbReference>
<organism evidence="2 3">
    <name type="scientific">Marinobacterium nitratireducens</name>
    <dbReference type="NCBI Taxonomy" id="518897"/>
    <lineage>
        <taxon>Bacteria</taxon>
        <taxon>Pseudomonadati</taxon>
        <taxon>Pseudomonadota</taxon>
        <taxon>Gammaproteobacteria</taxon>
        <taxon>Oceanospirillales</taxon>
        <taxon>Oceanospirillaceae</taxon>
        <taxon>Marinobacterium</taxon>
    </lineage>
</organism>
<protein>
    <submittedName>
        <fullName evidence="2">UPF0225 protein</fullName>
    </submittedName>
</protein>
<dbReference type="Proteomes" id="UP000599578">
    <property type="component" value="Unassembled WGS sequence"/>
</dbReference>
<evidence type="ECO:0000313" key="3">
    <source>
        <dbReference type="Proteomes" id="UP000599578"/>
    </source>
</evidence>
<comment type="caution">
    <text evidence="2">The sequence shown here is derived from an EMBL/GenBank/DDBJ whole genome shotgun (WGS) entry which is preliminary data.</text>
</comment>
<dbReference type="InterPro" id="IPR048469">
    <property type="entry name" value="YchJ-like_M"/>
</dbReference>
<dbReference type="RefSeq" id="WP_188860934.1">
    <property type="nucleotide sequence ID" value="NZ_BMLT01000006.1"/>
</dbReference>
<evidence type="ECO:0000313" key="2">
    <source>
        <dbReference type="EMBL" id="GGO82742.1"/>
    </source>
</evidence>
<dbReference type="SUPFAM" id="SSF54427">
    <property type="entry name" value="NTF2-like"/>
    <property type="match status" value="1"/>
</dbReference>
<dbReference type="AlphaFoldDB" id="A0A917ZJ34"/>
<dbReference type="InterPro" id="IPR032710">
    <property type="entry name" value="NTF2-like_dom_sf"/>
</dbReference>
<dbReference type="EMBL" id="BMLT01000006">
    <property type="protein sequence ID" value="GGO82742.1"/>
    <property type="molecule type" value="Genomic_DNA"/>
</dbReference>
<dbReference type="SUPFAM" id="SSF103642">
    <property type="entry name" value="Sec-C motif"/>
    <property type="match status" value="1"/>
</dbReference>
<dbReference type="Pfam" id="PF17775">
    <property type="entry name" value="YchJ_M-like"/>
    <property type="match status" value="1"/>
</dbReference>
<keyword evidence="3" id="KW-1185">Reference proteome</keyword>
<dbReference type="PANTHER" id="PTHR33747">
    <property type="entry name" value="UPF0225 PROTEIN SCO1677"/>
    <property type="match status" value="1"/>
</dbReference>
<dbReference type="Gene3D" id="3.10.450.50">
    <property type="match status" value="1"/>
</dbReference>